<organism evidence="1 2">
    <name type="scientific">Amylocarpus encephaloides</name>
    <dbReference type="NCBI Taxonomy" id="45428"/>
    <lineage>
        <taxon>Eukaryota</taxon>
        <taxon>Fungi</taxon>
        <taxon>Dikarya</taxon>
        <taxon>Ascomycota</taxon>
        <taxon>Pezizomycotina</taxon>
        <taxon>Leotiomycetes</taxon>
        <taxon>Helotiales</taxon>
        <taxon>Helotiales incertae sedis</taxon>
        <taxon>Amylocarpus</taxon>
    </lineage>
</organism>
<dbReference type="EMBL" id="MU251356">
    <property type="protein sequence ID" value="KAG9239695.1"/>
    <property type="molecule type" value="Genomic_DNA"/>
</dbReference>
<dbReference type="Proteomes" id="UP000824998">
    <property type="component" value="Unassembled WGS sequence"/>
</dbReference>
<reference evidence="1" key="1">
    <citation type="journal article" date="2021" name="IMA Fungus">
        <title>Genomic characterization of three marine fungi, including Emericellopsis atlantica sp. nov. with signatures of a generalist lifestyle and marine biomass degradation.</title>
        <authorList>
            <person name="Hagestad O.C."/>
            <person name="Hou L."/>
            <person name="Andersen J.H."/>
            <person name="Hansen E.H."/>
            <person name="Altermark B."/>
            <person name="Li C."/>
            <person name="Kuhnert E."/>
            <person name="Cox R.J."/>
            <person name="Crous P.W."/>
            <person name="Spatafora J.W."/>
            <person name="Lail K."/>
            <person name="Amirebrahimi M."/>
            <person name="Lipzen A."/>
            <person name="Pangilinan J."/>
            <person name="Andreopoulos W."/>
            <person name="Hayes R.D."/>
            <person name="Ng V."/>
            <person name="Grigoriev I.V."/>
            <person name="Jackson S.A."/>
            <person name="Sutton T.D.S."/>
            <person name="Dobson A.D.W."/>
            <person name="Rama T."/>
        </authorList>
    </citation>
    <scope>NUCLEOTIDE SEQUENCE</scope>
    <source>
        <strain evidence="1">TRa018bII</strain>
    </source>
</reference>
<proteinExistence type="predicted"/>
<gene>
    <name evidence="1" type="ORF">BJ875DRAFT_508831</name>
</gene>
<dbReference type="AlphaFoldDB" id="A0A9P7YTW7"/>
<accession>A0A9P7YTW7</accession>
<name>A0A9P7YTW7_9HELO</name>
<sequence>GGQVVFSSSGDRDDVEDTITASLQTLCSTLLIELEKPGSHFGVRLPCASFLSPPLLLPTSLSPSPQQPVEAQSCNKTIAEYHGFLAATVKFLNVVQERQMIWRWGHESAVKDGVGWLQSLWASSRPNSQHLSFIQQQLALYDTTGCFGTTKEVLRRSVEVVEYLNDLIDEFN</sequence>
<comment type="caution">
    <text evidence="1">The sequence shown here is derived from an EMBL/GenBank/DDBJ whole genome shotgun (WGS) entry which is preliminary data.</text>
</comment>
<protein>
    <submittedName>
        <fullName evidence="1">Uncharacterized protein</fullName>
    </submittedName>
</protein>
<feature type="non-terminal residue" evidence="1">
    <location>
        <position position="1"/>
    </location>
</feature>
<keyword evidence="2" id="KW-1185">Reference proteome</keyword>
<evidence type="ECO:0000313" key="2">
    <source>
        <dbReference type="Proteomes" id="UP000824998"/>
    </source>
</evidence>
<dbReference type="OrthoDB" id="3543282at2759"/>
<evidence type="ECO:0000313" key="1">
    <source>
        <dbReference type="EMBL" id="KAG9239695.1"/>
    </source>
</evidence>